<dbReference type="PANTHER" id="PTHR44688">
    <property type="entry name" value="DNA-BINDING TRANSCRIPTIONAL ACTIVATOR DEVR_DOSR"/>
    <property type="match status" value="1"/>
</dbReference>
<dbReference type="PANTHER" id="PTHR44688:SF16">
    <property type="entry name" value="DNA-BINDING TRANSCRIPTIONAL ACTIVATOR DEVR_DOSR"/>
    <property type="match status" value="1"/>
</dbReference>
<dbReference type="PRINTS" id="PR00038">
    <property type="entry name" value="HTHLUXR"/>
</dbReference>
<dbReference type="OrthoDB" id="9774661at2"/>
<keyword evidence="4" id="KW-0804">Transcription</keyword>
<reference evidence="6" key="2">
    <citation type="journal article" date="2014" name="Genome Biol. Evol.">
        <title>Settling down: the genome of Serratia symbiotica from the aphid Cinara tujafilina zooms in on the process of accommodation to a cooperative intracellular life.</title>
        <authorList>
            <person name="Manzano-Marin A."/>
            <person name="Latorre A."/>
        </authorList>
    </citation>
    <scope>NUCLEOTIDE SEQUENCE</scope>
    <source>
        <strain evidence="6">SCt-VLC</strain>
    </source>
</reference>
<evidence type="ECO:0000259" key="5">
    <source>
        <dbReference type="PROSITE" id="PS50043"/>
    </source>
</evidence>
<accession>A0A068RB44</accession>
<reference evidence="6" key="1">
    <citation type="submission" date="2013-06" db="EMBL/GenBank/DDBJ databases">
        <authorList>
            <person name="Mazano-Marin A."/>
        </authorList>
    </citation>
    <scope>NUCLEOTIDE SEQUENCE</scope>
    <source>
        <strain evidence="6">SCt-VLC</strain>
    </source>
</reference>
<keyword evidence="1" id="KW-0805">Transcription regulation</keyword>
<dbReference type="GO" id="GO:0006355">
    <property type="term" value="P:regulation of DNA-templated transcription"/>
    <property type="evidence" value="ECO:0007669"/>
    <property type="project" value="InterPro"/>
</dbReference>
<evidence type="ECO:0000256" key="4">
    <source>
        <dbReference type="ARBA" id="ARBA00023163"/>
    </source>
</evidence>
<dbReference type="SUPFAM" id="SSF46894">
    <property type="entry name" value="C-terminal effector domain of the bipartite response regulators"/>
    <property type="match status" value="1"/>
</dbReference>
<keyword evidence="2" id="KW-0238">DNA-binding</keyword>
<organism evidence="6">
    <name type="scientific">Serratia symbiotica SCt-VLC</name>
    <dbReference type="NCBI Taxonomy" id="1347341"/>
    <lineage>
        <taxon>Bacteria</taxon>
        <taxon>Pseudomonadati</taxon>
        <taxon>Pseudomonadota</taxon>
        <taxon>Gammaproteobacteria</taxon>
        <taxon>Enterobacterales</taxon>
        <taxon>Yersiniaceae</taxon>
        <taxon>Serratia</taxon>
        <taxon>Serratia symbiotica</taxon>
    </lineage>
</organism>
<dbReference type="InterPro" id="IPR036693">
    <property type="entry name" value="TF_LuxR_autoind-bd_dom_sf"/>
</dbReference>
<dbReference type="Pfam" id="PF03472">
    <property type="entry name" value="Autoind_bind"/>
    <property type="match status" value="1"/>
</dbReference>
<dbReference type="SUPFAM" id="SSF75516">
    <property type="entry name" value="Pheromone-binding domain of LuxR-like quorum-sensing transcription factors"/>
    <property type="match status" value="1"/>
</dbReference>
<dbReference type="InterPro" id="IPR000792">
    <property type="entry name" value="Tscrpt_reg_LuxR_C"/>
</dbReference>
<evidence type="ECO:0000313" key="6">
    <source>
        <dbReference type="EMBL" id="CDG48150.1"/>
    </source>
</evidence>
<evidence type="ECO:0000256" key="3">
    <source>
        <dbReference type="ARBA" id="ARBA00023159"/>
    </source>
</evidence>
<dbReference type="Pfam" id="PF00196">
    <property type="entry name" value="GerE"/>
    <property type="match status" value="1"/>
</dbReference>
<feature type="domain" description="HTH luxR-type" evidence="5">
    <location>
        <begin position="172"/>
        <end position="237"/>
    </location>
</feature>
<dbReference type="Gene3D" id="3.30.450.80">
    <property type="entry name" value="Transcription factor LuxR-like, autoinducer-binding domain"/>
    <property type="match status" value="1"/>
</dbReference>
<evidence type="ECO:0000256" key="2">
    <source>
        <dbReference type="ARBA" id="ARBA00023125"/>
    </source>
</evidence>
<protein>
    <submittedName>
        <fullName evidence="6">Autoinducer binding/Bacterial regulatory proteins, luxR family domain-containing protein</fullName>
    </submittedName>
</protein>
<name>A0A068RB44_9GAMM</name>
<dbReference type="Gene3D" id="1.10.10.10">
    <property type="entry name" value="Winged helix-like DNA-binding domain superfamily/Winged helix DNA-binding domain"/>
    <property type="match status" value="1"/>
</dbReference>
<gene>
    <name evidence="6" type="ORF">SCTVLC_1448</name>
</gene>
<dbReference type="PROSITE" id="PS00622">
    <property type="entry name" value="HTH_LUXR_1"/>
    <property type="match status" value="1"/>
</dbReference>
<sequence length="262" mass="30416">MSNSFFSDEIINTSIKNKLEKELSEYSNIKYAYAIMNKNNPTNFSIISNRTEWFEFYIKNNYQFIDPVLITASHRITPFTWDKDLTISSGIKLPKVFVMAKNYNILNGYTFVLHDNNHNLVVLSIMLDKCCDDNIGEQIENNKDKIQMLLLTTHEELTANYQRANTPTDFERMNQREIFSKRENEIIYWASMGKSYQEIALILGIKLTTVKYHIGNVVKKLGVTNAKHAIRLSIELQLIRPRFSLMGKDNGQESRGLPDRKA</sequence>
<dbReference type="GO" id="GO:0003677">
    <property type="term" value="F:DNA binding"/>
    <property type="evidence" value="ECO:0007669"/>
    <property type="project" value="UniProtKB-KW"/>
</dbReference>
<proteinExistence type="predicted"/>
<dbReference type="InterPro" id="IPR016032">
    <property type="entry name" value="Sig_transdc_resp-reg_C-effctor"/>
</dbReference>
<dbReference type="AlphaFoldDB" id="A0A068RB44"/>
<dbReference type="PROSITE" id="PS50043">
    <property type="entry name" value="HTH_LUXR_2"/>
    <property type="match status" value="1"/>
</dbReference>
<dbReference type="InterPro" id="IPR036388">
    <property type="entry name" value="WH-like_DNA-bd_sf"/>
</dbReference>
<dbReference type="CDD" id="cd06170">
    <property type="entry name" value="LuxR_C_like"/>
    <property type="match status" value="1"/>
</dbReference>
<dbReference type="RefSeq" id="WP_061770482.1">
    <property type="nucleotide sequence ID" value="NZ_FR904234.1"/>
</dbReference>
<evidence type="ECO:0000256" key="1">
    <source>
        <dbReference type="ARBA" id="ARBA00023015"/>
    </source>
</evidence>
<dbReference type="SMART" id="SM00421">
    <property type="entry name" value="HTH_LUXR"/>
    <property type="match status" value="1"/>
</dbReference>
<dbReference type="EMBL" id="FR904234">
    <property type="protein sequence ID" value="CDG48150.1"/>
    <property type="molecule type" value="Genomic_DNA"/>
</dbReference>
<dbReference type="InterPro" id="IPR005143">
    <property type="entry name" value="TF_LuxR_autoind-bd_dom"/>
</dbReference>
<keyword evidence="3" id="KW-0010">Activator</keyword>